<keyword evidence="6" id="KW-0479">Metal-binding</keyword>
<keyword evidence="9" id="KW-1185">Reference proteome</keyword>
<dbReference type="InterPro" id="IPR037272">
    <property type="entry name" value="SNS_sf"/>
</dbReference>
<dbReference type="Ensembl" id="ENSCSAVT00000002809.1">
    <property type="protein sequence ID" value="ENSCSAVP00000002766.1"/>
    <property type="gene ID" value="ENSCSAVG00000001642.1"/>
</dbReference>
<dbReference type="AlphaFoldDB" id="H2YBR8"/>
<dbReference type="GO" id="GO:0046872">
    <property type="term" value="F:metal ion binding"/>
    <property type="evidence" value="ECO:0007669"/>
    <property type="project" value="UniProtKB-KW"/>
</dbReference>
<evidence type="ECO:0000256" key="3">
    <source>
        <dbReference type="ARBA" id="ARBA00022692"/>
    </source>
</evidence>
<organism evidence="8 9">
    <name type="scientific">Ciona savignyi</name>
    <name type="common">Pacific transparent sea squirt</name>
    <dbReference type="NCBI Taxonomy" id="51511"/>
    <lineage>
        <taxon>Eukaryota</taxon>
        <taxon>Metazoa</taxon>
        <taxon>Chordata</taxon>
        <taxon>Tunicata</taxon>
        <taxon>Ascidiacea</taxon>
        <taxon>Phlebobranchia</taxon>
        <taxon>Cionidae</taxon>
        <taxon>Ciona</taxon>
    </lineage>
</organism>
<evidence type="ECO:0000256" key="6">
    <source>
        <dbReference type="PIRSR" id="PIRSR600175-1"/>
    </source>
</evidence>
<evidence type="ECO:0000256" key="5">
    <source>
        <dbReference type="ARBA" id="ARBA00023136"/>
    </source>
</evidence>
<feature type="transmembrane region" description="Helical" evidence="7">
    <location>
        <begin position="153"/>
        <end position="175"/>
    </location>
</feature>
<dbReference type="Proteomes" id="UP000007875">
    <property type="component" value="Unassembled WGS sequence"/>
</dbReference>
<dbReference type="SUPFAM" id="SSF161070">
    <property type="entry name" value="SNF-like"/>
    <property type="match status" value="1"/>
</dbReference>
<feature type="transmembrane region" description="Helical" evidence="7">
    <location>
        <begin position="70"/>
        <end position="91"/>
    </location>
</feature>
<reference evidence="8" key="2">
    <citation type="submission" date="2025-08" db="UniProtKB">
        <authorList>
            <consortium name="Ensembl"/>
        </authorList>
    </citation>
    <scope>IDENTIFICATION</scope>
</reference>
<feature type="binding site" evidence="6">
    <location>
        <position position="9"/>
    </location>
    <ligand>
        <name>Na(+)</name>
        <dbReference type="ChEBI" id="CHEBI:29101"/>
        <label>1</label>
    </ligand>
</feature>
<feature type="transmembrane region" description="Helical" evidence="7">
    <location>
        <begin position="111"/>
        <end position="133"/>
    </location>
</feature>
<keyword evidence="3 7" id="KW-0812">Transmembrane</keyword>
<evidence type="ECO:0000256" key="1">
    <source>
        <dbReference type="ARBA" id="ARBA00004141"/>
    </source>
</evidence>
<dbReference type="HOGENOM" id="CLU_1199448_0_0_1"/>
<keyword evidence="4 7" id="KW-1133">Transmembrane helix</keyword>
<proteinExistence type="predicted"/>
<reference evidence="8" key="3">
    <citation type="submission" date="2025-09" db="UniProtKB">
        <authorList>
            <consortium name="Ensembl"/>
        </authorList>
    </citation>
    <scope>IDENTIFICATION</scope>
</reference>
<reference evidence="9" key="1">
    <citation type="submission" date="2003-08" db="EMBL/GenBank/DDBJ databases">
        <authorList>
            <person name="Birren B."/>
            <person name="Nusbaum C."/>
            <person name="Abebe A."/>
            <person name="Abouelleil A."/>
            <person name="Adekoya E."/>
            <person name="Ait-zahra M."/>
            <person name="Allen N."/>
            <person name="Allen T."/>
            <person name="An P."/>
            <person name="Anderson M."/>
            <person name="Anderson S."/>
            <person name="Arachchi H."/>
            <person name="Armbruster J."/>
            <person name="Bachantsang P."/>
            <person name="Baldwin J."/>
            <person name="Barry A."/>
            <person name="Bayul T."/>
            <person name="Blitshsteyn B."/>
            <person name="Bloom T."/>
            <person name="Blye J."/>
            <person name="Boguslavskiy L."/>
            <person name="Borowsky M."/>
            <person name="Boukhgalter B."/>
            <person name="Brunache A."/>
            <person name="Butler J."/>
            <person name="Calixte N."/>
            <person name="Calvo S."/>
            <person name="Camarata J."/>
            <person name="Campo K."/>
            <person name="Chang J."/>
            <person name="Cheshatsang Y."/>
            <person name="Citroen M."/>
            <person name="Collymore A."/>
            <person name="Considine T."/>
            <person name="Cook A."/>
            <person name="Cooke P."/>
            <person name="Corum B."/>
            <person name="Cuomo C."/>
            <person name="David R."/>
            <person name="Dawoe T."/>
            <person name="Degray S."/>
            <person name="Dodge S."/>
            <person name="Dooley K."/>
            <person name="Dorje P."/>
            <person name="Dorjee K."/>
            <person name="Dorris L."/>
            <person name="Duffey N."/>
            <person name="Dupes A."/>
            <person name="Elkins T."/>
            <person name="Engels R."/>
            <person name="Erickson J."/>
            <person name="Farina A."/>
            <person name="Faro S."/>
            <person name="Ferreira P."/>
            <person name="Fischer H."/>
            <person name="Fitzgerald M."/>
            <person name="Foley K."/>
            <person name="Gage D."/>
            <person name="Galagan J."/>
            <person name="Gearin G."/>
            <person name="Gnerre S."/>
            <person name="Gnirke A."/>
            <person name="Goyette A."/>
            <person name="Graham J."/>
            <person name="Grandbois E."/>
            <person name="Gyaltsen K."/>
            <person name="Hafez N."/>
            <person name="Hagopian D."/>
            <person name="Hagos B."/>
            <person name="Hall J."/>
            <person name="Hatcher B."/>
            <person name="Heller A."/>
            <person name="Higgins H."/>
            <person name="Honan T."/>
            <person name="Horn A."/>
            <person name="Houde N."/>
            <person name="Hughes L."/>
            <person name="Hulme W."/>
            <person name="Husby E."/>
            <person name="Iliev I."/>
            <person name="Jaffe D."/>
            <person name="Jones C."/>
            <person name="Kamal M."/>
            <person name="Kamat A."/>
            <person name="Kamvysselis M."/>
            <person name="Karlsson E."/>
            <person name="Kells C."/>
            <person name="Kieu A."/>
            <person name="Kisner P."/>
            <person name="Kodira C."/>
            <person name="Kulbokas E."/>
            <person name="Labutti K."/>
            <person name="Lama D."/>
            <person name="Landers T."/>
            <person name="Leger J."/>
            <person name="Levine S."/>
            <person name="Lewis D."/>
            <person name="Lewis T."/>
            <person name="Lindblad-toh K."/>
            <person name="Liu X."/>
            <person name="Lokyitsang T."/>
            <person name="Lokyitsang Y."/>
            <person name="Lucien O."/>
            <person name="Lui A."/>
            <person name="Ma L.J."/>
            <person name="Mabbitt R."/>
            <person name="Macdonald J."/>
            <person name="Maclean C."/>
            <person name="Major J."/>
            <person name="Manning J."/>
            <person name="Marabella R."/>
            <person name="Maru K."/>
            <person name="Matthews C."/>
            <person name="Mauceli E."/>
            <person name="Mccarthy M."/>
            <person name="Mcdonough S."/>
            <person name="Mcghee T."/>
            <person name="Meldrim J."/>
            <person name="Meneus L."/>
            <person name="Mesirov J."/>
            <person name="Mihalev A."/>
            <person name="Mihova T."/>
            <person name="Mikkelsen T."/>
            <person name="Mlenga V."/>
            <person name="Moru K."/>
            <person name="Mozes J."/>
            <person name="Mulrain L."/>
            <person name="Munson G."/>
            <person name="Naylor J."/>
            <person name="Newes C."/>
            <person name="Nguyen C."/>
            <person name="Nguyen N."/>
            <person name="Nguyen T."/>
            <person name="Nicol R."/>
            <person name="Nielsen C."/>
            <person name="Nizzari M."/>
            <person name="Norbu C."/>
            <person name="Norbu N."/>
            <person name="O'donnell P."/>
            <person name="Okoawo O."/>
            <person name="O'leary S."/>
            <person name="Omotosho B."/>
            <person name="O'neill K."/>
            <person name="Osman S."/>
            <person name="Parker S."/>
            <person name="Perrin D."/>
            <person name="Phunkhang P."/>
            <person name="Piqani B."/>
            <person name="Purcell S."/>
            <person name="Rachupka T."/>
            <person name="Ramasamy U."/>
            <person name="Rameau R."/>
            <person name="Ray V."/>
            <person name="Raymond C."/>
            <person name="Retta R."/>
            <person name="Richardson S."/>
            <person name="Rise C."/>
            <person name="Rodriguez J."/>
            <person name="Rogers J."/>
            <person name="Rogov P."/>
            <person name="Rutman M."/>
            <person name="Schupbach R."/>
            <person name="Seaman C."/>
            <person name="Settipalli S."/>
            <person name="Sharpe T."/>
            <person name="Sheridan J."/>
            <person name="Sherpa N."/>
            <person name="Shi J."/>
            <person name="Smirnov S."/>
            <person name="Smith C."/>
            <person name="Sougnez C."/>
            <person name="Spencer B."/>
            <person name="Stalker J."/>
            <person name="Stange-thomann N."/>
            <person name="Stavropoulos S."/>
            <person name="Stetson K."/>
            <person name="Stone C."/>
            <person name="Stone S."/>
            <person name="Stubbs M."/>
            <person name="Talamas J."/>
            <person name="Tchuinga P."/>
            <person name="Tenzing P."/>
            <person name="Tesfaye S."/>
            <person name="Theodore J."/>
            <person name="Thoulutsang Y."/>
            <person name="Topham K."/>
            <person name="Towey S."/>
            <person name="Tsamla T."/>
            <person name="Tsomo N."/>
            <person name="Vallee D."/>
            <person name="Vassiliev H."/>
            <person name="Venkataraman V."/>
            <person name="Vinson J."/>
            <person name="Vo A."/>
            <person name="Wade C."/>
            <person name="Wang S."/>
            <person name="Wangchuk T."/>
            <person name="Wangdi T."/>
            <person name="Whittaker C."/>
            <person name="Wilkinson J."/>
            <person name="Wu Y."/>
            <person name="Wyman D."/>
            <person name="Yadav S."/>
            <person name="Yang S."/>
            <person name="Yang X."/>
            <person name="Yeager S."/>
            <person name="Yee E."/>
            <person name="Young G."/>
            <person name="Zainoun J."/>
            <person name="Zembeck L."/>
            <person name="Zimmer A."/>
            <person name="Zody M."/>
            <person name="Lander E."/>
        </authorList>
    </citation>
    <scope>NUCLEOTIDE SEQUENCE [LARGE SCALE GENOMIC DNA]</scope>
</reference>
<dbReference type="GO" id="GO:0005283">
    <property type="term" value="F:amino acid:sodium symporter activity"/>
    <property type="evidence" value="ECO:0007669"/>
    <property type="project" value="TreeGrafter"/>
</dbReference>
<evidence type="ECO:0000313" key="8">
    <source>
        <dbReference type="Ensembl" id="ENSCSAVP00000002766.1"/>
    </source>
</evidence>
<dbReference type="PROSITE" id="PS50267">
    <property type="entry name" value="NA_NEUROTRAN_SYMP_3"/>
    <property type="match status" value="1"/>
</dbReference>
<name>H2YBR8_CIOSA</name>
<feature type="transmembrane region" description="Helical" evidence="7">
    <location>
        <begin position="39"/>
        <end position="64"/>
    </location>
</feature>
<protein>
    <submittedName>
        <fullName evidence="8">Uncharacterized protein</fullName>
    </submittedName>
</protein>
<keyword evidence="5 7" id="KW-0472">Membrane</keyword>
<evidence type="ECO:0000313" key="9">
    <source>
        <dbReference type="Proteomes" id="UP000007875"/>
    </source>
</evidence>
<feature type="binding site" evidence="6">
    <location>
        <position position="8"/>
    </location>
    <ligand>
        <name>Na(+)</name>
        <dbReference type="ChEBI" id="CHEBI:29101"/>
        <label>1</label>
    </ligand>
</feature>
<dbReference type="GeneTree" id="ENSGT00940000170084"/>
<keyword evidence="2" id="KW-0813">Transport</keyword>
<keyword evidence="6" id="KW-0915">Sodium</keyword>
<sequence>MLVCMGIDSQFAMVEVVNTTLTDMWGGKLLTCYFKRKELLVLCVCLVAFLLGIPNLMQGGIYVFTLLDNYTAIVSLMFLAFFEVIAICWLYGGRRVAKDVQVMTGTAPSYYFIVCWIIIAPMLIGVILIFSIIKYKPAHYGTYTYPGWADGIGWLVALSSMLCIPIGAFITIFKLNGSFLERMKQSIKPVTCGKDAYKGGEAQNNEDIISDPPSFSAEFKSFMSSDKADQA</sequence>
<dbReference type="InterPro" id="IPR000175">
    <property type="entry name" value="Na/ntran_symport"/>
</dbReference>
<evidence type="ECO:0000256" key="2">
    <source>
        <dbReference type="ARBA" id="ARBA00022448"/>
    </source>
</evidence>
<dbReference type="Pfam" id="PF00209">
    <property type="entry name" value="SNF"/>
    <property type="match status" value="1"/>
</dbReference>
<accession>H2YBR8</accession>
<dbReference type="GO" id="GO:0005886">
    <property type="term" value="C:plasma membrane"/>
    <property type="evidence" value="ECO:0007669"/>
    <property type="project" value="TreeGrafter"/>
</dbReference>
<comment type="subcellular location">
    <subcellularLocation>
        <location evidence="1">Membrane</location>
        <topology evidence="1">Multi-pass membrane protein</topology>
    </subcellularLocation>
</comment>
<dbReference type="PANTHER" id="PTHR11616">
    <property type="entry name" value="SODIUM/CHLORIDE DEPENDENT TRANSPORTER"/>
    <property type="match status" value="1"/>
</dbReference>
<evidence type="ECO:0000256" key="7">
    <source>
        <dbReference type="SAM" id="Phobius"/>
    </source>
</evidence>
<dbReference type="GO" id="GO:0089718">
    <property type="term" value="P:amino acid import across plasma membrane"/>
    <property type="evidence" value="ECO:0007669"/>
    <property type="project" value="TreeGrafter"/>
</dbReference>
<dbReference type="PANTHER" id="PTHR11616:SF303">
    <property type="entry name" value="SODIUM- AND CHLORIDE-DEPENDENT GABA TRANSPORTER INE"/>
    <property type="match status" value="1"/>
</dbReference>
<evidence type="ECO:0000256" key="4">
    <source>
        <dbReference type="ARBA" id="ARBA00022989"/>
    </source>
</evidence>